<evidence type="ECO:0000256" key="1">
    <source>
        <dbReference type="ARBA" id="ARBA00001436"/>
    </source>
</evidence>
<comment type="catalytic activity">
    <reaction evidence="1">
        <text>GTP = 3',5'-cyclic GMP + diphosphate</text>
        <dbReference type="Rhea" id="RHEA:13665"/>
        <dbReference type="ChEBI" id="CHEBI:33019"/>
        <dbReference type="ChEBI" id="CHEBI:37565"/>
        <dbReference type="ChEBI" id="CHEBI:57746"/>
        <dbReference type="EC" id="4.6.1.2"/>
    </reaction>
</comment>
<dbReference type="AlphaFoldDB" id="A0A915KES9"/>
<dbReference type="InterPro" id="IPR029787">
    <property type="entry name" value="Nucleotide_cyclase"/>
</dbReference>
<comment type="subcellular location">
    <subcellularLocation>
        <location evidence="2">Membrane</location>
    </subcellularLocation>
</comment>
<dbReference type="SUPFAM" id="SSF55073">
    <property type="entry name" value="Nucleotide cyclase"/>
    <property type="match status" value="1"/>
</dbReference>
<evidence type="ECO:0000313" key="10">
    <source>
        <dbReference type="Proteomes" id="UP000887565"/>
    </source>
</evidence>
<dbReference type="GO" id="GO:0000166">
    <property type="term" value="F:nucleotide binding"/>
    <property type="evidence" value="ECO:0007669"/>
    <property type="project" value="UniProtKB-KW"/>
</dbReference>
<keyword evidence="5" id="KW-1133">Transmembrane helix</keyword>
<dbReference type="CDD" id="cd07302">
    <property type="entry name" value="CHD"/>
    <property type="match status" value="1"/>
</dbReference>
<dbReference type="OMA" id="VFRIRHK"/>
<keyword evidence="10" id="KW-1185">Reference proteome</keyword>
<name>A0A915KES9_ROMCU</name>
<keyword evidence="4" id="KW-0547">Nucleotide-binding</keyword>
<dbReference type="GO" id="GO:0001653">
    <property type="term" value="F:peptide receptor activity"/>
    <property type="evidence" value="ECO:0007669"/>
    <property type="project" value="TreeGrafter"/>
</dbReference>
<evidence type="ECO:0000256" key="3">
    <source>
        <dbReference type="ARBA" id="ARBA00022692"/>
    </source>
</evidence>
<evidence type="ECO:0000256" key="2">
    <source>
        <dbReference type="ARBA" id="ARBA00004370"/>
    </source>
</evidence>
<dbReference type="PANTHER" id="PTHR11920">
    <property type="entry name" value="GUANYLYL CYCLASE"/>
    <property type="match status" value="1"/>
</dbReference>
<evidence type="ECO:0000259" key="9">
    <source>
        <dbReference type="PROSITE" id="PS50125"/>
    </source>
</evidence>
<dbReference type="InterPro" id="IPR001054">
    <property type="entry name" value="A/G_cyclase"/>
</dbReference>
<dbReference type="SMART" id="SM00044">
    <property type="entry name" value="CYCc"/>
    <property type="match status" value="1"/>
</dbReference>
<evidence type="ECO:0000256" key="7">
    <source>
        <dbReference type="ARBA" id="ARBA00023180"/>
    </source>
</evidence>
<dbReference type="GO" id="GO:0004383">
    <property type="term" value="F:guanylate cyclase activity"/>
    <property type="evidence" value="ECO:0007669"/>
    <property type="project" value="UniProtKB-EC"/>
</dbReference>
<evidence type="ECO:0000256" key="8">
    <source>
        <dbReference type="ARBA" id="ARBA00023239"/>
    </source>
</evidence>
<keyword evidence="7" id="KW-0325">Glycoprotein</keyword>
<dbReference type="GO" id="GO:0005886">
    <property type="term" value="C:plasma membrane"/>
    <property type="evidence" value="ECO:0007669"/>
    <property type="project" value="TreeGrafter"/>
</dbReference>
<dbReference type="InterPro" id="IPR050401">
    <property type="entry name" value="Cyclic_nucleotide_synthase"/>
</dbReference>
<evidence type="ECO:0000256" key="6">
    <source>
        <dbReference type="ARBA" id="ARBA00023136"/>
    </source>
</evidence>
<dbReference type="GO" id="GO:0007168">
    <property type="term" value="P:receptor guanylyl cyclase signaling pathway"/>
    <property type="evidence" value="ECO:0007669"/>
    <property type="project" value="TreeGrafter"/>
</dbReference>
<keyword evidence="3" id="KW-0812">Transmembrane</keyword>
<keyword evidence="6" id="KW-0472">Membrane</keyword>
<evidence type="ECO:0000313" key="11">
    <source>
        <dbReference type="WBParaSite" id="nRc.2.0.1.t37222-RA"/>
    </source>
</evidence>
<dbReference type="Gene3D" id="3.30.70.1230">
    <property type="entry name" value="Nucleotide cyclase"/>
    <property type="match status" value="1"/>
</dbReference>
<accession>A0A915KES9</accession>
<dbReference type="GO" id="GO:0035556">
    <property type="term" value="P:intracellular signal transduction"/>
    <property type="evidence" value="ECO:0007669"/>
    <property type="project" value="InterPro"/>
</dbReference>
<evidence type="ECO:0000256" key="5">
    <source>
        <dbReference type="ARBA" id="ARBA00022989"/>
    </source>
</evidence>
<sequence length="128" mass="14319">MSCLVKSVASQLVKGEDVIPESYESVTVYFSDIVGFTSLSADSTPLEVVQFLNALYTLFDRIIHQYDVYKVETIGDAYMVVSGLPIRNGDKHAGEIATMALLLLEKVKEFQIPHRRDQPCLLRIGIHT</sequence>
<organism evidence="10 11">
    <name type="scientific">Romanomermis culicivorax</name>
    <name type="common">Nematode worm</name>
    <dbReference type="NCBI Taxonomy" id="13658"/>
    <lineage>
        <taxon>Eukaryota</taxon>
        <taxon>Metazoa</taxon>
        <taxon>Ecdysozoa</taxon>
        <taxon>Nematoda</taxon>
        <taxon>Enoplea</taxon>
        <taxon>Dorylaimia</taxon>
        <taxon>Mermithida</taxon>
        <taxon>Mermithoidea</taxon>
        <taxon>Mermithidae</taxon>
        <taxon>Romanomermis</taxon>
    </lineage>
</organism>
<reference evidence="11" key="1">
    <citation type="submission" date="2022-11" db="UniProtKB">
        <authorList>
            <consortium name="WormBaseParasite"/>
        </authorList>
    </citation>
    <scope>IDENTIFICATION</scope>
</reference>
<dbReference type="PANTHER" id="PTHR11920:SF335">
    <property type="entry name" value="GUANYLATE CYCLASE"/>
    <property type="match status" value="1"/>
</dbReference>
<protein>
    <submittedName>
        <fullName evidence="11">Guanylate cyclase domain-containing protein</fullName>
    </submittedName>
</protein>
<dbReference type="PROSITE" id="PS50125">
    <property type="entry name" value="GUANYLATE_CYCLASE_2"/>
    <property type="match status" value="1"/>
</dbReference>
<dbReference type="GO" id="GO:0004016">
    <property type="term" value="F:adenylate cyclase activity"/>
    <property type="evidence" value="ECO:0007669"/>
    <property type="project" value="TreeGrafter"/>
</dbReference>
<dbReference type="Proteomes" id="UP000887565">
    <property type="component" value="Unplaced"/>
</dbReference>
<keyword evidence="8" id="KW-0456">Lyase</keyword>
<feature type="domain" description="Guanylate cyclase" evidence="9">
    <location>
        <begin position="27"/>
        <end position="128"/>
    </location>
</feature>
<evidence type="ECO:0000256" key="4">
    <source>
        <dbReference type="ARBA" id="ARBA00022741"/>
    </source>
</evidence>
<proteinExistence type="predicted"/>
<dbReference type="Pfam" id="PF00211">
    <property type="entry name" value="Guanylate_cyc"/>
    <property type="match status" value="1"/>
</dbReference>
<dbReference type="WBParaSite" id="nRc.2.0.1.t37222-RA">
    <property type="protein sequence ID" value="nRc.2.0.1.t37222-RA"/>
    <property type="gene ID" value="nRc.2.0.1.g37222"/>
</dbReference>